<feature type="transmembrane region" description="Helical" evidence="3">
    <location>
        <begin position="12"/>
        <end position="33"/>
    </location>
</feature>
<evidence type="ECO:0000313" key="4">
    <source>
        <dbReference type="EMBL" id="CAD8317938.1"/>
    </source>
</evidence>
<dbReference type="SUPFAM" id="SSF52540">
    <property type="entry name" value="P-loop containing nucleoside triphosphate hydrolases"/>
    <property type="match status" value="1"/>
</dbReference>
<keyword evidence="3" id="KW-0812">Transmembrane</keyword>
<feature type="compositionally biased region" description="Polar residues" evidence="2">
    <location>
        <begin position="1005"/>
        <end position="1026"/>
    </location>
</feature>
<evidence type="ECO:0000256" key="1">
    <source>
        <dbReference type="SAM" id="Coils"/>
    </source>
</evidence>
<dbReference type="Gene3D" id="3.40.50.300">
    <property type="entry name" value="P-loop containing nucleotide triphosphate hydrolases"/>
    <property type="match status" value="1"/>
</dbReference>
<keyword evidence="1" id="KW-0175">Coiled coil</keyword>
<accession>A0A7R9ZCI5</accession>
<feature type="compositionally biased region" description="Polar residues" evidence="2">
    <location>
        <begin position="789"/>
        <end position="798"/>
    </location>
</feature>
<evidence type="ECO:0000256" key="3">
    <source>
        <dbReference type="SAM" id="Phobius"/>
    </source>
</evidence>
<feature type="region of interest" description="Disordered" evidence="2">
    <location>
        <begin position="982"/>
        <end position="1030"/>
    </location>
</feature>
<dbReference type="PANTHER" id="PTHR47691:SF3">
    <property type="entry name" value="HTH-TYPE TRANSCRIPTIONAL REGULATOR RV0890C-RELATED"/>
    <property type="match status" value="1"/>
</dbReference>
<feature type="compositionally biased region" description="Basic and acidic residues" evidence="2">
    <location>
        <begin position="907"/>
        <end position="922"/>
    </location>
</feature>
<feature type="region of interest" description="Disordered" evidence="2">
    <location>
        <begin position="1089"/>
        <end position="1132"/>
    </location>
</feature>
<dbReference type="EMBL" id="HBED01033411">
    <property type="protein sequence ID" value="CAD8317938.1"/>
    <property type="molecule type" value="Transcribed_RNA"/>
</dbReference>
<protein>
    <recommendedName>
        <fullName evidence="5">CHAT domain-containing protein</fullName>
    </recommendedName>
</protein>
<proteinExistence type="predicted"/>
<evidence type="ECO:0008006" key="5">
    <source>
        <dbReference type="Google" id="ProtNLM"/>
    </source>
</evidence>
<keyword evidence="3" id="KW-0472">Membrane</keyword>
<sequence length="1132" mass="125562">MKRRFCTSLVMVYQNFWVSMFVFLLSSGGNWLLPGEWLIVPFFFCCAAIEDGSGGAQFLRDDDLREFMRAGNGELLFVFVSACYSRSAGEAFLEAGVPHVVCCQHDEPLMDLAAQEFSRSFYLSLACGKTLKQSFEMAKQAVKLCPQIPNAADEVRKFLLLPEDGDHDVPIFFTKPRTSSFGRKPSLLPSPWMLPAPPEVFVGREMDMYRIIQNLGRSRLVRITGCPGSGKASVAAAVARYISVRERTFTHFDEVIWLPLIYTTRTDTLSPCFYELFAMLQDEGLAMSLQHNAKYQQVVGQIFESLCQAKVLLVIETKAFLEIQSMNKLSIFLHDLFRGTKNVRVLLICQQGFEISLHNSVVESEVVVEPLDFEATATLFGRLCPFVSDHRYSRACTPRQLSGILVPKEKADVKLFSQQNTLSKRCVDIFKMIGGGVPSRIHLTAREMTPEEYDRLISIGEQLEYNSDCKTRVELEVQLDRLGEDVQVAVREKNFKKAREIQSALDELEMQREALPEIEELRTLAAELNKDLTNAISQKDFVEAENLNHQLELLNGKITVEQEALVLFDKDAKPSGKNGNSSSPKESDYNLFATRAGLECEIRKLQHDLDSAVQERDFSSCRRIQAEIDELIERRKSLPSREELTLKITSLKAELDTAVTARNFVKAESVHCEINEIEDKIALERESEDDFVASTAVKLGKRLVELGDALQKAVTNHEDARAKDLETSIMKEIKCLEEQFTLRYSQLSVPEADTCVDDSPPRPKSDDDQLVSDLFHESIGAARAPGMKSHSSPESTFESLLPKPERRAKRSSTIAQIPSSSAPFEKSGGDSGPGRGSGMKANPTSSSAPLSMGGEHRPGAVAVPGISEVREERTSVPTGHLPGHSPREREEIENVEGPSRNQAHTQGSDHSDKRSVARRTQERFEQGLCPTCSSADDPTQCFIFKKSGTDATVRTRIPLTIEGLVHEGKCLICDPEASQRTERVSTAVMAQGPSSNQSNPPSLEPMTSSAAPASQPSERNGISSGSPGLENVDVITPDIAVATRVDAVAQEDAIERIVRDTIRRVAEGTQDINESSGITSAAVGRILSYEQSDNNSRASRDTDDAIQHTSERDPKAKKKSFMKSVLKFGKKK</sequence>
<feature type="coiled-coil region" evidence="1">
    <location>
        <begin position="472"/>
        <end position="564"/>
    </location>
</feature>
<dbReference type="AlphaFoldDB" id="A0A7R9ZCI5"/>
<dbReference type="PANTHER" id="PTHR47691">
    <property type="entry name" value="REGULATOR-RELATED"/>
    <property type="match status" value="1"/>
</dbReference>
<reference evidence="4" key="1">
    <citation type="submission" date="2021-01" db="EMBL/GenBank/DDBJ databases">
        <authorList>
            <person name="Corre E."/>
            <person name="Pelletier E."/>
            <person name="Niang G."/>
            <person name="Scheremetjew M."/>
            <person name="Finn R."/>
            <person name="Kale V."/>
            <person name="Holt S."/>
            <person name="Cochrane G."/>
            <person name="Meng A."/>
            <person name="Brown T."/>
            <person name="Cohen L."/>
        </authorList>
    </citation>
    <scope>NUCLEOTIDE SEQUENCE</scope>
    <source>
        <strain evidence="4">CCMP147</strain>
    </source>
</reference>
<dbReference type="InterPro" id="IPR027417">
    <property type="entry name" value="P-loop_NTPase"/>
</dbReference>
<feature type="region of interest" description="Disordered" evidence="2">
    <location>
        <begin position="782"/>
        <end position="922"/>
    </location>
</feature>
<feature type="compositionally biased region" description="Basic and acidic residues" evidence="2">
    <location>
        <begin position="1098"/>
        <end position="1114"/>
    </location>
</feature>
<name>A0A7R9ZCI5_9STRA</name>
<organism evidence="4">
    <name type="scientific">Pseudictyota dubia</name>
    <dbReference type="NCBI Taxonomy" id="2749911"/>
    <lineage>
        <taxon>Eukaryota</taxon>
        <taxon>Sar</taxon>
        <taxon>Stramenopiles</taxon>
        <taxon>Ochrophyta</taxon>
        <taxon>Bacillariophyta</taxon>
        <taxon>Mediophyceae</taxon>
        <taxon>Biddulphiophycidae</taxon>
        <taxon>Eupodiscales</taxon>
        <taxon>Odontellaceae</taxon>
        <taxon>Pseudictyota</taxon>
    </lineage>
</organism>
<keyword evidence="3" id="KW-1133">Transmembrane helix</keyword>
<evidence type="ECO:0000256" key="2">
    <source>
        <dbReference type="SAM" id="MobiDB-lite"/>
    </source>
</evidence>
<gene>
    <name evidence="4" type="ORF">TDUB1175_LOCUS16733</name>
</gene>
<feature type="compositionally biased region" description="Polar residues" evidence="2">
    <location>
        <begin position="811"/>
        <end position="822"/>
    </location>
</feature>